<dbReference type="GO" id="GO:0003677">
    <property type="term" value="F:DNA binding"/>
    <property type="evidence" value="ECO:0007669"/>
    <property type="project" value="UniProtKB-UniRule"/>
</dbReference>
<dbReference type="InterPro" id="IPR005158">
    <property type="entry name" value="BTAD"/>
</dbReference>
<accession>A0A250VC62</accession>
<keyword evidence="4 6" id="KW-0238">DNA-binding</keyword>
<evidence type="ECO:0000256" key="6">
    <source>
        <dbReference type="PROSITE-ProRule" id="PRU01091"/>
    </source>
</evidence>
<evidence type="ECO:0000256" key="4">
    <source>
        <dbReference type="ARBA" id="ARBA00023125"/>
    </source>
</evidence>
<keyword evidence="5" id="KW-0804">Transcription</keyword>
<feature type="domain" description="OmpR/PhoB-type" evidence="7">
    <location>
        <begin position="1"/>
        <end position="69"/>
    </location>
</feature>
<dbReference type="GO" id="GO:0000160">
    <property type="term" value="P:phosphorelay signal transduction system"/>
    <property type="evidence" value="ECO:0007669"/>
    <property type="project" value="UniProtKB-KW"/>
</dbReference>
<keyword evidence="9" id="KW-1185">Reference proteome</keyword>
<dbReference type="CDD" id="cd15831">
    <property type="entry name" value="BTAD"/>
    <property type="match status" value="1"/>
</dbReference>
<reference evidence="9" key="1">
    <citation type="submission" date="2017-05" db="EMBL/GenBank/DDBJ databases">
        <title>Streptomyces olivochromogenes NBRC 3561 whole genome shotgun sequence.</title>
        <authorList>
            <person name="Dohra H."/>
            <person name="Kodani S."/>
        </authorList>
    </citation>
    <scope>NUCLEOTIDE SEQUENCE [LARGE SCALE GENOMIC DNA]</scope>
    <source>
        <strain evidence="9">NBRC 3561</strain>
    </source>
</reference>
<name>A0A250VC62_STROL</name>
<dbReference type="Pfam" id="PF00486">
    <property type="entry name" value="Trans_reg_C"/>
    <property type="match status" value="1"/>
</dbReference>
<feature type="DNA-binding region" description="OmpR/PhoB-type" evidence="6">
    <location>
        <begin position="1"/>
        <end position="69"/>
    </location>
</feature>
<sequence length="238" mass="26264">MLALLALSPGRTVSSDQIEDELWAGRRMANARNALQANVVRLRRFLAPITGLKGDELIRTVGGGYLLDVPPESVDAHRFLRWADTGAELVRTDPARAVVLLEEALALWRGPALLDAHDGLRIRIGAADLEERRITAYEDLVTAKLGVDAPRISVPELRQAAADHPERERLSELLMLALYREGRQSEALDVFHRARRRLAGDLGLEPGPALHSAYQAILEQDELLGRPHQVLAYSAGRS</sequence>
<dbReference type="Gene3D" id="1.10.10.10">
    <property type="entry name" value="Winged helix-like DNA-binding domain superfamily/Winged helix DNA-binding domain"/>
    <property type="match status" value="1"/>
</dbReference>
<dbReference type="InterPro" id="IPR001867">
    <property type="entry name" value="OmpR/PhoB-type_DNA-bd"/>
</dbReference>
<dbReference type="AlphaFoldDB" id="A0A250VC62"/>
<gene>
    <name evidence="8" type="ORF">SO3561_03295</name>
</gene>
<comment type="caution">
    <text evidence="8">The sequence shown here is derived from an EMBL/GenBank/DDBJ whole genome shotgun (WGS) entry which is preliminary data.</text>
</comment>
<dbReference type="PANTHER" id="PTHR35807">
    <property type="entry name" value="TRANSCRIPTIONAL REGULATOR REDD-RELATED"/>
    <property type="match status" value="1"/>
</dbReference>
<dbReference type="SMART" id="SM01043">
    <property type="entry name" value="BTAD"/>
    <property type="match status" value="1"/>
</dbReference>
<dbReference type="InterPro" id="IPR051677">
    <property type="entry name" value="AfsR-DnrI-RedD_regulator"/>
</dbReference>
<comment type="similarity">
    <text evidence="1">Belongs to the AfsR/DnrI/RedD regulatory family.</text>
</comment>
<dbReference type="Gene3D" id="1.25.40.10">
    <property type="entry name" value="Tetratricopeptide repeat domain"/>
    <property type="match status" value="1"/>
</dbReference>
<dbReference type="InterPro" id="IPR011990">
    <property type="entry name" value="TPR-like_helical_dom_sf"/>
</dbReference>
<organism evidence="8 9">
    <name type="scientific">Streptomyces olivochromogenes</name>
    <dbReference type="NCBI Taxonomy" id="1963"/>
    <lineage>
        <taxon>Bacteria</taxon>
        <taxon>Bacillati</taxon>
        <taxon>Actinomycetota</taxon>
        <taxon>Actinomycetes</taxon>
        <taxon>Kitasatosporales</taxon>
        <taxon>Streptomycetaceae</taxon>
        <taxon>Streptomyces</taxon>
    </lineage>
</organism>
<evidence type="ECO:0000259" key="7">
    <source>
        <dbReference type="PROSITE" id="PS51755"/>
    </source>
</evidence>
<keyword evidence="2" id="KW-0902">Two-component regulatory system</keyword>
<dbReference type="InterPro" id="IPR016032">
    <property type="entry name" value="Sig_transdc_resp-reg_C-effctor"/>
</dbReference>
<evidence type="ECO:0000256" key="3">
    <source>
        <dbReference type="ARBA" id="ARBA00023015"/>
    </source>
</evidence>
<dbReference type="PANTHER" id="PTHR35807:SF1">
    <property type="entry name" value="TRANSCRIPTIONAL REGULATOR REDD"/>
    <property type="match status" value="1"/>
</dbReference>
<keyword evidence="3" id="KW-0805">Transcription regulation</keyword>
<evidence type="ECO:0000256" key="5">
    <source>
        <dbReference type="ARBA" id="ARBA00023163"/>
    </source>
</evidence>
<evidence type="ECO:0000256" key="1">
    <source>
        <dbReference type="ARBA" id="ARBA00005820"/>
    </source>
</evidence>
<protein>
    <submittedName>
        <fullName evidence="8">SARP family transcriptional regulator</fullName>
    </submittedName>
</protein>
<proteinExistence type="inferred from homology"/>
<dbReference type="SUPFAM" id="SSF48452">
    <property type="entry name" value="TPR-like"/>
    <property type="match status" value="1"/>
</dbReference>
<evidence type="ECO:0000313" key="9">
    <source>
        <dbReference type="Proteomes" id="UP000217446"/>
    </source>
</evidence>
<dbReference type="Pfam" id="PF03704">
    <property type="entry name" value="BTAD"/>
    <property type="match status" value="1"/>
</dbReference>
<dbReference type="STRING" id="1963.AQJ27_20290"/>
<dbReference type="Proteomes" id="UP000217446">
    <property type="component" value="Unassembled WGS sequence"/>
</dbReference>
<dbReference type="EMBL" id="BDQI01000005">
    <property type="protein sequence ID" value="GAX51788.1"/>
    <property type="molecule type" value="Genomic_DNA"/>
</dbReference>
<dbReference type="SUPFAM" id="SSF46894">
    <property type="entry name" value="C-terminal effector domain of the bipartite response regulators"/>
    <property type="match status" value="1"/>
</dbReference>
<evidence type="ECO:0000256" key="2">
    <source>
        <dbReference type="ARBA" id="ARBA00023012"/>
    </source>
</evidence>
<dbReference type="GO" id="GO:0006355">
    <property type="term" value="P:regulation of DNA-templated transcription"/>
    <property type="evidence" value="ECO:0007669"/>
    <property type="project" value="InterPro"/>
</dbReference>
<evidence type="ECO:0000313" key="8">
    <source>
        <dbReference type="EMBL" id="GAX51788.1"/>
    </source>
</evidence>
<dbReference type="PROSITE" id="PS51755">
    <property type="entry name" value="OMPR_PHOB"/>
    <property type="match status" value="1"/>
</dbReference>
<dbReference type="InterPro" id="IPR036388">
    <property type="entry name" value="WH-like_DNA-bd_sf"/>
</dbReference>